<sequence>MKMMIVLLLTLFSAVSVAKEPAPFTPEQEKQIEALIQEALFNDPNSPRIGAKQAKLTLINFTDYNCPYCKQLDPMLEKIVQKYPDVAVVIKPLPFKGESSILSARTALTTWREHPQQFLALHEKLMQKKGYHTAVSIKQAQEKAAASPVTLDAQSEETLSTNLQLARLVGVRGTPATIIGDELIPGAVPWETLEEVVKEKLAAANGQ</sequence>
<keyword evidence="4" id="KW-0676">Redox-active center</keyword>
<dbReference type="InterPro" id="IPR013766">
    <property type="entry name" value="Thioredoxin_domain"/>
</dbReference>
<keyword evidence="1 5" id="KW-0732">Signal</keyword>
<accession>A0ABN7GGE2</accession>
<dbReference type="CDD" id="cd03023">
    <property type="entry name" value="DsbA_Com1_like"/>
    <property type="match status" value="1"/>
</dbReference>
<name>A0ABN7GGE2_9ENTR</name>
<dbReference type="GeneID" id="83645991"/>
<dbReference type="Gene3D" id="3.40.30.10">
    <property type="entry name" value="Glutaredoxin"/>
    <property type="match status" value="1"/>
</dbReference>
<evidence type="ECO:0000259" key="6">
    <source>
        <dbReference type="PROSITE" id="PS51352"/>
    </source>
</evidence>
<dbReference type="PROSITE" id="PS00194">
    <property type="entry name" value="THIOREDOXIN_1"/>
    <property type="match status" value="1"/>
</dbReference>
<evidence type="ECO:0000313" key="8">
    <source>
        <dbReference type="Proteomes" id="UP000835792"/>
    </source>
</evidence>
<evidence type="ECO:0000256" key="2">
    <source>
        <dbReference type="ARBA" id="ARBA00023002"/>
    </source>
</evidence>
<dbReference type="InterPro" id="IPR036249">
    <property type="entry name" value="Thioredoxin-like_sf"/>
</dbReference>
<feature type="chain" id="PRO_5046141686" evidence="5">
    <location>
        <begin position="19"/>
        <end position="207"/>
    </location>
</feature>
<evidence type="ECO:0000256" key="5">
    <source>
        <dbReference type="SAM" id="SignalP"/>
    </source>
</evidence>
<evidence type="ECO:0000256" key="3">
    <source>
        <dbReference type="ARBA" id="ARBA00023157"/>
    </source>
</evidence>
<keyword evidence="8" id="KW-1185">Reference proteome</keyword>
<dbReference type="PANTHER" id="PTHR13887:SF14">
    <property type="entry name" value="DISULFIDE BOND FORMATION PROTEIN D"/>
    <property type="match status" value="1"/>
</dbReference>
<keyword evidence="2" id="KW-0560">Oxidoreductase</keyword>
<dbReference type="EMBL" id="CAHPRB010000001">
    <property type="protein sequence ID" value="CAB5531982.1"/>
    <property type="molecule type" value="Genomic_DNA"/>
</dbReference>
<feature type="domain" description="Thioredoxin" evidence="6">
    <location>
        <begin position="16"/>
        <end position="202"/>
    </location>
</feature>
<dbReference type="PROSITE" id="PS51352">
    <property type="entry name" value="THIOREDOXIN_2"/>
    <property type="match status" value="1"/>
</dbReference>
<organism evidence="7 8">
    <name type="scientific">Citrobacter youngae</name>
    <dbReference type="NCBI Taxonomy" id="133448"/>
    <lineage>
        <taxon>Bacteria</taxon>
        <taxon>Pseudomonadati</taxon>
        <taxon>Pseudomonadota</taxon>
        <taxon>Gammaproteobacteria</taxon>
        <taxon>Enterobacterales</taxon>
        <taxon>Enterobacteriaceae</taxon>
        <taxon>Citrobacter</taxon>
        <taxon>Citrobacter freundii complex</taxon>
    </lineage>
</organism>
<evidence type="ECO:0000313" key="7">
    <source>
        <dbReference type="EMBL" id="CAB5531982.1"/>
    </source>
</evidence>
<proteinExistence type="predicted"/>
<feature type="signal peptide" evidence="5">
    <location>
        <begin position="1"/>
        <end position="18"/>
    </location>
</feature>
<evidence type="ECO:0000256" key="4">
    <source>
        <dbReference type="ARBA" id="ARBA00023284"/>
    </source>
</evidence>
<evidence type="ECO:0000256" key="1">
    <source>
        <dbReference type="ARBA" id="ARBA00022729"/>
    </source>
</evidence>
<dbReference type="SUPFAM" id="SSF52833">
    <property type="entry name" value="Thioredoxin-like"/>
    <property type="match status" value="1"/>
</dbReference>
<gene>
    <name evidence="7" type="primary">bdbD</name>
    <name evidence="7" type="ORF">GHA_00385</name>
</gene>
<dbReference type="InterPro" id="IPR001853">
    <property type="entry name" value="DSBA-like_thioredoxin_dom"/>
</dbReference>
<keyword evidence="3" id="KW-1015">Disulfide bond</keyword>
<dbReference type="PANTHER" id="PTHR13887">
    <property type="entry name" value="GLUTATHIONE S-TRANSFERASE KAPPA"/>
    <property type="match status" value="1"/>
</dbReference>
<protein>
    <submittedName>
        <fullName evidence="7">Thiol-disulfide oxidoreductase D</fullName>
    </submittedName>
</protein>
<dbReference type="InterPro" id="IPR017937">
    <property type="entry name" value="Thioredoxin_CS"/>
</dbReference>
<dbReference type="RefSeq" id="WP_048212094.1">
    <property type="nucleotide sequence ID" value="NZ_CAHPRB010000001.1"/>
</dbReference>
<dbReference type="Pfam" id="PF01323">
    <property type="entry name" value="DSBA"/>
    <property type="match status" value="1"/>
</dbReference>
<comment type="caution">
    <text evidence="7">The sequence shown here is derived from an EMBL/GenBank/DDBJ whole genome shotgun (WGS) entry which is preliminary data.</text>
</comment>
<reference evidence="7" key="1">
    <citation type="submission" date="2020-05" db="EMBL/GenBank/DDBJ databases">
        <authorList>
            <person name="Delgado-Blas J."/>
        </authorList>
    </citation>
    <scope>NUCLEOTIDE SEQUENCE</scope>
    <source>
        <strain evidence="7">BB1468</strain>
    </source>
</reference>
<dbReference type="Proteomes" id="UP000835792">
    <property type="component" value="Unassembled WGS sequence"/>
</dbReference>